<keyword evidence="10" id="KW-1185">Reference proteome</keyword>
<proteinExistence type="inferred from homology"/>
<dbReference type="PANTHER" id="PTHR43806:SF11">
    <property type="entry name" value="CEREVISIN-RELATED"/>
    <property type="match status" value="1"/>
</dbReference>
<dbReference type="EMBL" id="BAABDE010000034">
    <property type="protein sequence ID" value="GAA3837941.1"/>
    <property type="molecule type" value="Genomic_DNA"/>
</dbReference>
<evidence type="ECO:0000313" key="9">
    <source>
        <dbReference type="EMBL" id="GAA3837941.1"/>
    </source>
</evidence>
<dbReference type="Pfam" id="PF00082">
    <property type="entry name" value="Peptidase_S8"/>
    <property type="match status" value="1"/>
</dbReference>
<dbReference type="PRINTS" id="PR00723">
    <property type="entry name" value="SUBTILISIN"/>
</dbReference>
<feature type="signal peptide" evidence="7">
    <location>
        <begin position="1"/>
        <end position="27"/>
    </location>
</feature>
<organism evidence="9 10">
    <name type="scientific">Streptomyces coacervatus</name>
    <dbReference type="NCBI Taxonomy" id="647381"/>
    <lineage>
        <taxon>Bacteria</taxon>
        <taxon>Bacillati</taxon>
        <taxon>Actinomycetota</taxon>
        <taxon>Actinomycetes</taxon>
        <taxon>Kitasatosporales</taxon>
        <taxon>Streptomycetaceae</taxon>
        <taxon>Streptomyces</taxon>
    </lineage>
</organism>
<dbReference type="InterPro" id="IPR023828">
    <property type="entry name" value="Peptidase_S8_Ser-AS"/>
</dbReference>
<evidence type="ECO:0000256" key="6">
    <source>
        <dbReference type="RuleBase" id="RU003355"/>
    </source>
</evidence>
<evidence type="ECO:0000259" key="8">
    <source>
        <dbReference type="Pfam" id="PF00082"/>
    </source>
</evidence>
<feature type="active site" description="Charge relay system" evidence="5">
    <location>
        <position position="269"/>
    </location>
</feature>
<dbReference type="PROSITE" id="PS51892">
    <property type="entry name" value="SUBTILASE"/>
    <property type="match status" value="1"/>
</dbReference>
<dbReference type="Gene3D" id="3.40.50.200">
    <property type="entry name" value="Peptidase S8/S53 domain"/>
    <property type="match status" value="1"/>
</dbReference>
<dbReference type="InterPro" id="IPR000209">
    <property type="entry name" value="Peptidase_S8/S53_dom"/>
</dbReference>
<accession>A0ABP7J9N9</accession>
<feature type="active site" description="Charge relay system" evidence="5">
    <location>
        <position position="448"/>
    </location>
</feature>
<dbReference type="Proteomes" id="UP001501009">
    <property type="component" value="Unassembled WGS sequence"/>
</dbReference>
<dbReference type="InterPro" id="IPR017297">
    <property type="entry name" value="Peptidase_S8A_DPH-A"/>
</dbReference>
<keyword evidence="3 5" id="KW-0378">Hydrolase</keyword>
<keyword evidence="2 5" id="KW-0645">Protease</keyword>
<dbReference type="RefSeq" id="WP_275777362.1">
    <property type="nucleotide sequence ID" value="NZ_BAABDE010000034.1"/>
</dbReference>
<feature type="chain" id="PRO_5046025454" evidence="7">
    <location>
        <begin position="28"/>
        <end position="1118"/>
    </location>
</feature>
<gene>
    <name evidence="9" type="ORF">GCM10022403_083070</name>
</gene>
<dbReference type="PROSITE" id="PS00138">
    <property type="entry name" value="SUBTILASE_SER"/>
    <property type="match status" value="1"/>
</dbReference>
<name>A0ABP7J9N9_9ACTN</name>
<evidence type="ECO:0000256" key="1">
    <source>
        <dbReference type="ARBA" id="ARBA00011073"/>
    </source>
</evidence>
<dbReference type="InterPro" id="IPR036852">
    <property type="entry name" value="Peptidase_S8/S53_dom_sf"/>
</dbReference>
<dbReference type="InterPro" id="IPR050131">
    <property type="entry name" value="Peptidase_S8_subtilisin-like"/>
</dbReference>
<dbReference type="PIRSF" id="PIRSF037854">
    <property type="entry name" value="Dihydropyridine_esterase"/>
    <property type="match status" value="1"/>
</dbReference>
<dbReference type="InterPro" id="IPR022398">
    <property type="entry name" value="Peptidase_S8_His-AS"/>
</dbReference>
<evidence type="ECO:0000256" key="2">
    <source>
        <dbReference type="ARBA" id="ARBA00022670"/>
    </source>
</evidence>
<evidence type="ECO:0000256" key="5">
    <source>
        <dbReference type="PROSITE-ProRule" id="PRU01240"/>
    </source>
</evidence>
<keyword evidence="7" id="KW-0732">Signal</keyword>
<comment type="caution">
    <text evidence="9">The sequence shown here is derived from an EMBL/GenBank/DDBJ whole genome shotgun (WGS) entry which is preliminary data.</text>
</comment>
<dbReference type="CDD" id="cd07487">
    <property type="entry name" value="Peptidases_S8_1"/>
    <property type="match status" value="1"/>
</dbReference>
<dbReference type="PROSITE" id="PS00137">
    <property type="entry name" value="SUBTILASE_HIS"/>
    <property type="match status" value="1"/>
</dbReference>
<keyword evidence="4 5" id="KW-0720">Serine protease</keyword>
<comment type="similarity">
    <text evidence="1 5 6">Belongs to the peptidase S8 family.</text>
</comment>
<dbReference type="InterPro" id="IPR023827">
    <property type="entry name" value="Peptidase_S8_Asp-AS"/>
</dbReference>
<evidence type="ECO:0000313" key="10">
    <source>
        <dbReference type="Proteomes" id="UP001501009"/>
    </source>
</evidence>
<feature type="active site" description="Charge relay system" evidence="5">
    <location>
        <position position="237"/>
    </location>
</feature>
<dbReference type="PROSITE" id="PS00136">
    <property type="entry name" value="SUBTILASE_ASP"/>
    <property type="match status" value="1"/>
</dbReference>
<protein>
    <submittedName>
        <fullName evidence="9">S8 family serine peptidase</fullName>
    </submittedName>
</protein>
<evidence type="ECO:0000256" key="4">
    <source>
        <dbReference type="ARBA" id="ARBA00022825"/>
    </source>
</evidence>
<dbReference type="PANTHER" id="PTHR43806">
    <property type="entry name" value="PEPTIDASE S8"/>
    <property type="match status" value="1"/>
</dbReference>
<dbReference type="InterPro" id="IPR015500">
    <property type="entry name" value="Peptidase_S8_subtilisin-rel"/>
</dbReference>
<dbReference type="SUPFAM" id="SSF52743">
    <property type="entry name" value="Subtilisin-like"/>
    <property type="match status" value="1"/>
</dbReference>
<feature type="domain" description="Peptidase S8/S53" evidence="8">
    <location>
        <begin position="228"/>
        <end position="490"/>
    </location>
</feature>
<evidence type="ECO:0000256" key="3">
    <source>
        <dbReference type="ARBA" id="ARBA00022801"/>
    </source>
</evidence>
<reference evidence="10" key="1">
    <citation type="journal article" date="2019" name="Int. J. Syst. Evol. Microbiol.">
        <title>The Global Catalogue of Microorganisms (GCM) 10K type strain sequencing project: providing services to taxonomists for standard genome sequencing and annotation.</title>
        <authorList>
            <consortium name="The Broad Institute Genomics Platform"/>
            <consortium name="The Broad Institute Genome Sequencing Center for Infectious Disease"/>
            <person name="Wu L."/>
            <person name="Ma J."/>
        </authorList>
    </citation>
    <scope>NUCLEOTIDE SEQUENCE [LARGE SCALE GENOMIC DNA]</scope>
    <source>
        <strain evidence="10">JCM 17138</strain>
    </source>
</reference>
<sequence length="1118" mass="116888">MRKHVKRARAKRACAAAAATVAALALAAELADLAQATPASTPAKFAESTARASGRIHQITLITGDRVAVDAKGRVVGVERAKGREHIPVQVRTVGKHTLVIPMDATRMIASGRLDRRLFDITELNKAANRKNQKNGVKVIVGYSGAARAAKAGVRDTGTLGAAFKSLNADAVLASRQNAPGLWKAVTDGNTLASGIAHVWLDGVRRASLDESVPQIGAPTAWAKGYTGKGVKVAVLDTGIDTTHPDLKSQVAESKNFTTAKDTIDHFGHGTHVASIIAGTGAKSGGKYKGVAPGASLLNAKVLDDEGGGDDSGILAGMEWAAQQGANIVNLSLGGGDTEGIDPLEAEVNELSEQKGILFAIAAGNEGEGGAETIDSPGSAADALTVGAVDGNDKLAYFSSRGPTVDGTLKPDVTAPGVNITAAAAKDSVIAKEVGENPPGYLTISGTSMATPHVAGAAAILKQEHPDWTYAQLKATLVGSSKGGDYTTFEGGAGRIQVDKAIAQSVVAEPTTLDFPVQQWPHTDDTPVTKQLTYRNSGTEDVTLTLAAKGFDPKGKAAPAGFFALGADKVTVPAGGKASVNVTVNAKLGGDLNGGYSARVSATGGGQTVSTAVGVVRETEHYNVTLKYINRAGQNPKHIASMMSIDGLGPASWLSSESTDNTSVVRVPRGKYIFESASAKDLVTYQGGLDWLIQPELNVTRNMTVTLDLNKAKSPDITVPDPAAKPKNAWLGYRYYRGQKGADGNGVFVDSFADIRVAHVGPAVDYLSQRWAGQWTSGGKSEYDIAAAASVTKLKADYVRHYKASDFATLKVGMGSSVPGKTGAVAITGAQPDGIGYWSPYADSVPQKLPSTRTYHLSAVEGAEWRPDFYQYSGKTDSDGNPVVEATSSAADYLKFKAGRTYQQRFNTAVFGPVRSSDTGITRDGNEIAGALPLFSDGAGHTGDSDFTSATTTLYRNGKKIGSLQTPIGNDKPFKVPASDGAYRLTTSVRRSAALSTVSSRVDATWTFHSKKPNLPVDLPVSTVRFNAQTGLDSTVAAGRTVTYPVTVQGAAKGSNLKSLAVWVSYDHGRTWKKVTVTHGRITVKNPAKGKSVSLRAKVVDKKNNTSTISIYDAYFGK</sequence>
<evidence type="ECO:0000256" key="7">
    <source>
        <dbReference type="SAM" id="SignalP"/>
    </source>
</evidence>